<dbReference type="Pfam" id="PF00126">
    <property type="entry name" value="HTH_1"/>
    <property type="match status" value="1"/>
</dbReference>
<proteinExistence type="inferred from homology"/>
<evidence type="ECO:0000256" key="5">
    <source>
        <dbReference type="SAM" id="Coils"/>
    </source>
</evidence>
<evidence type="ECO:0000256" key="1">
    <source>
        <dbReference type="ARBA" id="ARBA00009437"/>
    </source>
</evidence>
<dbReference type="GO" id="GO:0006351">
    <property type="term" value="P:DNA-templated transcription"/>
    <property type="evidence" value="ECO:0007669"/>
    <property type="project" value="TreeGrafter"/>
</dbReference>
<keyword evidence="5" id="KW-0175">Coiled coil</keyword>
<dbReference type="EMBL" id="LBNQ01000024">
    <property type="protein sequence ID" value="KKW67897.1"/>
    <property type="molecule type" value="Genomic_DNA"/>
</dbReference>
<dbReference type="STRING" id="1610491.AAV94_08280"/>
<dbReference type="InterPro" id="IPR036390">
    <property type="entry name" value="WH_DNA-bd_sf"/>
</dbReference>
<evidence type="ECO:0000256" key="3">
    <source>
        <dbReference type="ARBA" id="ARBA00023125"/>
    </source>
</evidence>
<dbReference type="SUPFAM" id="SSF53850">
    <property type="entry name" value="Periplasmic binding protein-like II"/>
    <property type="match status" value="1"/>
</dbReference>
<reference evidence="7 8" key="1">
    <citation type="submission" date="2015-05" db="EMBL/GenBank/DDBJ databases">
        <title>Draft genome sequence of Lampropedia sp. CT6, isolated from the microbial mat of a hot water spring, located at Manikaran, India.</title>
        <authorList>
            <person name="Tripathi C."/>
            <person name="Rani P."/>
            <person name="Mahato N.K."/>
            <person name="Lal R."/>
        </authorList>
    </citation>
    <scope>NUCLEOTIDE SEQUENCE [LARGE SCALE GENOMIC DNA]</scope>
    <source>
        <strain evidence="7 8">CT6</strain>
    </source>
</reference>
<dbReference type="RefSeq" id="WP_009618128.1">
    <property type="nucleotide sequence ID" value="NZ_LBNQ01000024.1"/>
</dbReference>
<feature type="coiled-coil region" evidence="5">
    <location>
        <begin position="66"/>
        <end position="96"/>
    </location>
</feature>
<dbReference type="AlphaFoldDB" id="A0A0U1PZI6"/>
<comment type="similarity">
    <text evidence="1">Belongs to the LysR transcriptional regulatory family.</text>
</comment>
<evidence type="ECO:0000256" key="2">
    <source>
        <dbReference type="ARBA" id="ARBA00023015"/>
    </source>
</evidence>
<dbReference type="OrthoDB" id="9026421at2"/>
<organism evidence="7 8">
    <name type="scientific">Lampropedia cohaerens</name>
    <dbReference type="NCBI Taxonomy" id="1610491"/>
    <lineage>
        <taxon>Bacteria</taxon>
        <taxon>Pseudomonadati</taxon>
        <taxon>Pseudomonadota</taxon>
        <taxon>Betaproteobacteria</taxon>
        <taxon>Burkholderiales</taxon>
        <taxon>Comamonadaceae</taxon>
        <taxon>Lampropedia</taxon>
    </lineage>
</organism>
<dbReference type="Pfam" id="PF03466">
    <property type="entry name" value="LysR_substrate"/>
    <property type="match status" value="1"/>
</dbReference>
<dbReference type="PANTHER" id="PTHR30537">
    <property type="entry name" value="HTH-TYPE TRANSCRIPTIONAL REGULATOR"/>
    <property type="match status" value="1"/>
</dbReference>
<feature type="domain" description="HTH lysR-type" evidence="6">
    <location>
        <begin position="1"/>
        <end position="59"/>
    </location>
</feature>
<sequence>MDRLLSMAVFVSAVEEGSLVSAARRFGLSPSMAGKHVSAIEGQLKVRLLQRSTRKLTLTDVGRSYYTRCKRLLEEYEDANREAQDAQQSVRGMLRVAAPTTFGALHLGRVVSNYLAEYPDVSIETTLSDRYVDLLADGIDIAIRIGRLQDSDLVARRLASCRMMFCAAPSFLARHGEPKTVEQLRQAPRLAFSQAVSAGDWSVTDANGQTHHIDGAIRLAANNMQMLLAAALTGAGVVYGPSFVFEQSIASGALRVLLADHKTTDLAIHAIYPSKRHVSLKVRRFIEHLSMSFGDTQPWDLMHRSTTA</sequence>
<dbReference type="InterPro" id="IPR000847">
    <property type="entry name" value="LysR_HTH_N"/>
</dbReference>
<dbReference type="GO" id="GO:0003700">
    <property type="term" value="F:DNA-binding transcription factor activity"/>
    <property type="evidence" value="ECO:0007669"/>
    <property type="project" value="InterPro"/>
</dbReference>
<dbReference type="GO" id="GO:0043565">
    <property type="term" value="F:sequence-specific DNA binding"/>
    <property type="evidence" value="ECO:0007669"/>
    <property type="project" value="TreeGrafter"/>
</dbReference>
<evidence type="ECO:0000313" key="7">
    <source>
        <dbReference type="EMBL" id="KKW67897.1"/>
    </source>
</evidence>
<dbReference type="SUPFAM" id="SSF46785">
    <property type="entry name" value="Winged helix' DNA-binding domain"/>
    <property type="match status" value="1"/>
</dbReference>
<accession>A0A0U1PZI6</accession>
<evidence type="ECO:0000259" key="6">
    <source>
        <dbReference type="PROSITE" id="PS50931"/>
    </source>
</evidence>
<protein>
    <submittedName>
        <fullName evidence="7">LysR family transcriptional regulator</fullName>
    </submittedName>
</protein>
<dbReference type="Gene3D" id="1.10.10.10">
    <property type="entry name" value="Winged helix-like DNA-binding domain superfamily/Winged helix DNA-binding domain"/>
    <property type="match status" value="1"/>
</dbReference>
<dbReference type="InterPro" id="IPR058163">
    <property type="entry name" value="LysR-type_TF_proteobact-type"/>
</dbReference>
<dbReference type="CDD" id="cd08422">
    <property type="entry name" value="PBP2_CrgA_like"/>
    <property type="match status" value="1"/>
</dbReference>
<dbReference type="FunFam" id="1.10.10.10:FF:000001">
    <property type="entry name" value="LysR family transcriptional regulator"/>
    <property type="match status" value="1"/>
</dbReference>
<dbReference type="PROSITE" id="PS50931">
    <property type="entry name" value="HTH_LYSR"/>
    <property type="match status" value="1"/>
</dbReference>
<dbReference type="Proteomes" id="UP000050580">
    <property type="component" value="Unassembled WGS sequence"/>
</dbReference>
<keyword evidence="4" id="KW-0804">Transcription</keyword>
<gene>
    <name evidence="7" type="ORF">AAV94_08280</name>
</gene>
<evidence type="ECO:0000256" key="4">
    <source>
        <dbReference type="ARBA" id="ARBA00023163"/>
    </source>
</evidence>
<name>A0A0U1PZI6_9BURK</name>
<keyword evidence="3" id="KW-0238">DNA-binding</keyword>
<comment type="caution">
    <text evidence="7">The sequence shown here is derived from an EMBL/GenBank/DDBJ whole genome shotgun (WGS) entry which is preliminary data.</text>
</comment>
<keyword evidence="2" id="KW-0805">Transcription regulation</keyword>
<dbReference type="PATRIC" id="fig|1610491.3.peg.1759"/>
<dbReference type="InterPro" id="IPR005119">
    <property type="entry name" value="LysR_subst-bd"/>
</dbReference>
<dbReference type="PANTHER" id="PTHR30537:SF5">
    <property type="entry name" value="HTH-TYPE TRANSCRIPTIONAL ACTIVATOR TTDR-RELATED"/>
    <property type="match status" value="1"/>
</dbReference>
<evidence type="ECO:0000313" key="8">
    <source>
        <dbReference type="Proteomes" id="UP000050580"/>
    </source>
</evidence>
<dbReference type="InterPro" id="IPR036388">
    <property type="entry name" value="WH-like_DNA-bd_sf"/>
</dbReference>
<dbReference type="Gene3D" id="3.40.190.290">
    <property type="match status" value="1"/>
</dbReference>
<keyword evidence="8" id="KW-1185">Reference proteome</keyword>